<proteinExistence type="predicted"/>
<dbReference type="CDD" id="cd02164">
    <property type="entry name" value="PPAT_CoAS"/>
    <property type="match status" value="1"/>
</dbReference>
<dbReference type="Proteomes" id="UP001215598">
    <property type="component" value="Unassembled WGS sequence"/>
</dbReference>
<sequence>MAFVDSSLLHASLSSLSVPHFLAPAVVQAAQRTRNQLLIILVAELFDPAHAVSHWNDVQQLLTFVYVQATKVAQDMGRLLMQIDVLLLAPHEPLPDAVVAPDLVFRVEDDSSPLPNLLASIPQDTLSRGPSPPLASVPAAPLPAPSPQPAPTRFPVVAIGGTFDHLHAGHKILLSMAARLTSRKLIVGVTDDALLTRKAHAAALESLSVRMANVRRFLAIFSPGLEADVVPINDVYGPTGWDADIQALVVSKETADGAVAIATHRAAHGLPALKTFTIDVISATETNLSDADANLLKQTKMSSTYIREWILANGK</sequence>
<dbReference type="InterPro" id="IPR014729">
    <property type="entry name" value="Rossmann-like_a/b/a_fold"/>
</dbReference>
<dbReference type="GO" id="GO:0004140">
    <property type="term" value="F:dephospho-CoA kinase activity"/>
    <property type="evidence" value="ECO:0007669"/>
    <property type="project" value="TreeGrafter"/>
</dbReference>
<keyword evidence="4" id="KW-1185">Reference proteome</keyword>
<feature type="compositionally biased region" description="Pro residues" evidence="1">
    <location>
        <begin position="130"/>
        <end position="147"/>
    </location>
</feature>
<dbReference type="Gene3D" id="3.40.50.620">
    <property type="entry name" value="HUPs"/>
    <property type="match status" value="1"/>
</dbReference>
<dbReference type="GO" id="GO:0015937">
    <property type="term" value="P:coenzyme A biosynthetic process"/>
    <property type="evidence" value="ECO:0007669"/>
    <property type="project" value="TreeGrafter"/>
</dbReference>
<name>A0AAD7JZ67_9AGAR</name>
<comment type="caution">
    <text evidence="3">The sequence shown here is derived from an EMBL/GenBank/DDBJ whole genome shotgun (WGS) entry which is preliminary data.</text>
</comment>
<dbReference type="PANTHER" id="PTHR10695">
    <property type="entry name" value="DEPHOSPHO-COA KINASE-RELATED"/>
    <property type="match status" value="1"/>
</dbReference>
<dbReference type="NCBIfam" id="TIGR00125">
    <property type="entry name" value="cyt_tran_rel"/>
    <property type="match status" value="1"/>
</dbReference>
<dbReference type="PANTHER" id="PTHR10695:SF46">
    <property type="entry name" value="BIFUNCTIONAL COENZYME A SYNTHASE-RELATED"/>
    <property type="match status" value="1"/>
</dbReference>
<evidence type="ECO:0000313" key="3">
    <source>
        <dbReference type="EMBL" id="KAJ7775001.1"/>
    </source>
</evidence>
<gene>
    <name evidence="3" type="ORF">B0H16DRAFT_1509174</name>
</gene>
<dbReference type="AlphaFoldDB" id="A0AAD7JZ67"/>
<dbReference type="SUPFAM" id="SSF52374">
    <property type="entry name" value="Nucleotidylyl transferase"/>
    <property type="match status" value="1"/>
</dbReference>
<protein>
    <recommendedName>
        <fullName evidence="2">Cytidyltransferase-like domain-containing protein</fullName>
    </recommendedName>
</protein>
<evidence type="ECO:0000259" key="2">
    <source>
        <dbReference type="Pfam" id="PF01467"/>
    </source>
</evidence>
<dbReference type="Pfam" id="PF01467">
    <property type="entry name" value="CTP_transf_like"/>
    <property type="match status" value="1"/>
</dbReference>
<dbReference type="InterPro" id="IPR004821">
    <property type="entry name" value="Cyt_trans-like"/>
</dbReference>
<evidence type="ECO:0000256" key="1">
    <source>
        <dbReference type="SAM" id="MobiDB-lite"/>
    </source>
</evidence>
<accession>A0AAD7JZ67</accession>
<reference evidence="3" key="1">
    <citation type="submission" date="2023-03" db="EMBL/GenBank/DDBJ databases">
        <title>Massive genome expansion in bonnet fungi (Mycena s.s.) driven by repeated elements and novel gene families across ecological guilds.</title>
        <authorList>
            <consortium name="Lawrence Berkeley National Laboratory"/>
            <person name="Harder C.B."/>
            <person name="Miyauchi S."/>
            <person name="Viragh M."/>
            <person name="Kuo A."/>
            <person name="Thoen E."/>
            <person name="Andreopoulos B."/>
            <person name="Lu D."/>
            <person name="Skrede I."/>
            <person name="Drula E."/>
            <person name="Henrissat B."/>
            <person name="Morin E."/>
            <person name="Kohler A."/>
            <person name="Barry K."/>
            <person name="LaButti K."/>
            <person name="Morin E."/>
            <person name="Salamov A."/>
            <person name="Lipzen A."/>
            <person name="Mereny Z."/>
            <person name="Hegedus B."/>
            <person name="Baldrian P."/>
            <person name="Stursova M."/>
            <person name="Weitz H."/>
            <person name="Taylor A."/>
            <person name="Grigoriev I.V."/>
            <person name="Nagy L.G."/>
            <person name="Martin F."/>
            <person name="Kauserud H."/>
        </authorList>
    </citation>
    <scope>NUCLEOTIDE SEQUENCE</scope>
    <source>
        <strain evidence="3">CBHHK182m</strain>
    </source>
</reference>
<organism evidence="3 4">
    <name type="scientific">Mycena metata</name>
    <dbReference type="NCBI Taxonomy" id="1033252"/>
    <lineage>
        <taxon>Eukaryota</taxon>
        <taxon>Fungi</taxon>
        <taxon>Dikarya</taxon>
        <taxon>Basidiomycota</taxon>
        <taxon>Agaricomycotina</taxon>
        <taxon>Agaricomycetes</taxon>
        <taxon>Agaricomycetidae</taxon>
        <taxon>Agaricales</taxon>
        <taxon>Marasmiineae</taxon>
        <taxon>Mycenaceae</taxon>
        <taxon>Mycena</taxon>
    </lineage>
</organism>
<dbReference type="EMBL" id="JARKIB010000011">
    <property type="protein sequence ID" value="KAJ7775001.1"/>
    <property type="molecule type" value="Genomic_DNA"/>
</dbReference>
<feature type="domain" description="Cytidyltransferase-like" evidence="2">
    <location>
        <begin position="159"/>
        <end position="308"/>
    </location>
</feature>
<feature type="region of interest" description="Disordered" evidence="1">
    <location>
        <begin position="119"/>
        <end position="147"/>
    </location>
</feature>
<evidence type="ECO:0000313" key="4">
    <source>
        <dbReference type="Proteomes" id="UP001215598"/>
    </source>
</evidence>